<organism evidence="3 4">
    <name type="scientific">Cymbomonas tetramitiformis</name>
    <dbReference type="NCBI Taxonomy" id="36881"/>
    <lineage>
        <taxon>Eukaryota</taxon>
        <taxon>Viridiplantae</taxon>
        <taxon>Chlorophyta</taxon>
        <taxon>Pyramimonadophyceae</taxon>
        <taxon>Pyramimonadales</taxon>
        <taxon>Pyramimonadaceae</taxon>
        <taxon>Cymbomonas</taxon>
    </lineage>
</organism>
<feature type="transmembrane region" description="Helical" evidence="2">
    <location>
        <begin position="21"/>
        <end position="52"/>
    </location>
</feature>
<evidence type="ECO:0000313" key="4">
    <source>
        <dbReference type="Proteomes" id="UP001190700"/>
    </source>
</evidence>
<name>A0AAE0G8Z7_9CHLO</name>
<accession>A0AAE0G8Z7</accession>
<proteinExistence type="predicted"/>
<reference evidence="3 4" key="1">
    <citation type="journal article" date="2015" name="Genome Biol. Evol.">
        <title>Comparative Genomics of a Bacterivorous Green Alga Reveals Evolutionary Causalities and Consequences of Phago-Mixotrophic Mode of Nutrition.</title>
        <authorList>
            <person name="Burns J.A."/>
            <person name="Paasch A."/>
            <person name="Narechania A."/>
            <person name="Kim E."/>
        </authorList>
    </citation>
    <scope>NUCLEOTIDE SEQUENCE [LARGE SCALE GENOMIC DNA]</scope>
    <source>
        <strain evidence="3 4">PLY_AMNH</strain>
    </source>
</reference>
<sequence length="318" mass="33740">YEPPRRRISQALVAALRGQKLGAPVVAEIACSGTALYCSLVIAIIAAIFHASVTAYAHDSMDRVMLMILLNQVFVLYGILLMQTFGESIVFTSIVIAAQLILMGIAIVEIFRAQGGAFQSLGKMGMIAMTRTYSAIVKRRRAKSMMLGAANNKNNCGRDDDGGDTTQAPERTHGREAAEVSKDGIKTGAVISSPLYDTADGTSTYCDAEAGAEVGVERGNDRYEDQFMSTSTTDAAEEQLPSSLVMVDVSEDRMASVSTPEGTEPISKSSDPSACETGEIDEARIGFYLAGPRKMHAFSVGTGERSVDGGGPVGPKCK</sequence>
<feature type="non-terminal residue" evidence="3">
    <location>
        <position position="1"/>
    </location>
</feature>
<feature type="transmembrane region" description="Helical" evidence="2">
    <location>
        <begin position="89"/>
        <end position="111"/>
    </location>
</feature>
<comment type="caution">
    <text evidence="3">The sequence shown here is derived from an EMBL/GenBank/DDBJ whole genome shotgun (WGS) entry which is preliminary data.</text>
</comment>
<gene>
    <name evidence="3" type="ORF">CYMTET_18071</name>
</gene>
<evidence type="ECO:0000313" key="3">
    <source>
        <dbReference type="EMBL" id="KAK3273699.1"/>
    </source>
</evidence>
<evidence type="ECO:0000256" key="1">
    <source>
        <dbReference type="SAM" id="MobiDB-lite"/>
    </source>
</evidence>
<feature type="region of interest" description="Disordered" evidence="1">
    <location>
        <begin position="257"/>
        <end position="276"/>
    </location>
</feature>
<feature type="compositionally biased region" description="Polar residues" evidence="1">
    <location>
        <begin position="257"/>
        <end position="272"/>
    </location>
</feature>
<dbReference type="Proteomes" id="UP001190700">
    <property type="component" value="Unassembled WGS sequence"/>
</dbReference>
<dbReference type="EMBL" id="LGRX02008317">
    <property type="protein sequence ID" value="KAK3273699.1"/>
    <property type="molecule type" value="Genomic_DNA"/>
</dbReference>
<protein>
    <submittedName>
        <fullName evidence="3">Uncharacterized protein</fullName>
    </submittedName>
</protein>
<keyword evidence="4" id="KW-1185">Reference proteome</keyword>
<evidence type="ECO:0000256" key="2">
    <source>
        <dbReference type="SAM" id="Phobius"/>
    </source>
</evidence>
<keyword evidence="2" id="KW-1133">Transmembrane helix</keyword>
<feature type="region of interest" description="Disordered" evidence="1">
    <location>
        <begin position="149"/>
        <end position="183"/>
    </location>
</feature>
<keyword evidence="2" id="KW-0472">Membrane</keyword>
<dbReference type="AlphaFoldDB" id="A0AAE0G8Z7"/>
<keyword evidence="2" id="KW-0812">Transmembrane</keyword>
<feature type="compositionally biased region" description="Basic and acidic residues" evidence="1">
    <location>
        <begin position="170"/>
        <end position="183"/>
    </location>
</feature>
<feature type="transmembrane region" description="Helical" evidence="2">
    <location>
        <begin position="64"/>
        <end position="82"/>
    </location>
</feature>